<organism evidence="2 3">
    <name type="scientific">Paenibacillus lentus</name>
    <dbReference type="NCBI Taxonomy" id="1338368"/>
    <lineage>
        <taxon>Bacteria</taxon>
        <taxon>Bacillati</taxon>
        <taxon>Bacillota</taxon>
        <taxon>Bacilli</taxon>
        <taxon>Bacillales</taxon>
        <taxon>Paenibacillaceae</taxon>
        <taxon>Paenibacillus</taxon>
    </lineage>
</organism>
<evidence type="ECO:0000313" key="2">
    <source>
        <dbReference type="EMBL" id="AZK45481.1"/>
    </source>
</evidence>
<dbReference type="AlphaFoldDB" id="A0A3Q8S3V5"/>
<dbReference type="Proteomes" id="UP000273145">
    <property type="component" value="Chromosome"/>
</dbReference>
<dbReference type="EMBL" id="CP034248">
    <property type="protein sequence ID" value="AZK45481.1"/>
    <property type="molecule type" value="Genomic_DNA"/>
</dbReference>
<name>A0A3Q8S3V5_9BACL</name>
<reference evidence="2 3" key="1">
    <citation type="submission" date="2018-11" db="EMBL/GenBank/DDBJ databases">
        <title>Genome sequencing of Paenibacillus lentus DSM25539(T).</title>
        <authorList>
            <person name="Kook J.-K."/>
            <person name="Park S.-N."/>
            <person name="Lim Y.K."/>
        </authorList>
    </citation>
    <scope>NUCLEOTIDE SEQUENCE [LARGE SCALE GENOMIC DNA]</scope>
    <source>
        <strain evidence="2 3">DSM 25539</strain>
    </source>
</reference>
<proteinExistence type="predicted"/>
<accession>A0A3Q8S3V5</accession>
<dbReference type="OrthoDB" id="2680625at2"/>
<protein>
    <submittedName>
        <fullName evidence="2">Uncharacterized protein</fullName>
    </submittedName>
</protein>
<gene>
    <name evidence="2" type="ORF">EIM92_04120</name>
</gene>
<evidence type="ECO:0000256" key="1">
    <source>
        <dbReference type="SAM" id="SignalP"/>
    </source>
</evidence>
<feature type="chain" id="PRO_5018723949" evidence="1">
    <location>
        <begin position="27"/>
        <end position="222"/>
    </location>
</feature>
<feature type="signal peptide" evidence="1">
    <location>
        <begin position="1"/>
        <end position="26"/>
    </location>
</feature>
<sequence>MRNTKLFFSLSIAAIILLSSVVSVSAKSIDDVSAIPFDSFKSITPNNSTIYGGIELERDEFDRIFESDEPIYLGNGLWAEELSYDEMVQKIAKNRNIPTTKTLSTKSAEEHTYYVHFYQQFEVGDTGWYPQLDIYVKCQGIYRDFVGIEDLNLIRSYNYISKVETNKKIYWVINGDFYNNGTTSTSFGGSVGIGDYAELNFTIQSQNNHFGYVYKTGYIQNR</sequence>
<keyword evidence="3" id="KW-1185">Reference proteome</keyword>
<dbReference type="RefSeq" id="WP_125081598.1">
    <property type="nucleotide sequence ID" value="NZ_CP034248.1"/>
</dbReference>
<dbReference type="KEGG" id="plen:EIM92_04120"/>
<evidence type="ECO:0000313" key="3">
    <source>
        <dbReference type="Proteomes" id="UP000273145"/>
    </source>
</evidence>
<keyword evidence="1" id="KW-0732">Signal</keyword>